<gene>
    <name evidence="1" type="ORF">DFQ07_1484</name>
</gene>
<comment type="caution">
    <text evidence="1">The sequence shown here is derived from an EMBL/GenBank/DDBJ whole genome shotgun (WGS) entry which is preliminary data.</text>
</comment>
<accession>A0A4R6TE37</accession>
<dbReference type="EMBL" id="SNYH01000003">
    <property type="protein sequence ID" value="TDQ27633.1"/>
    <property type="molecule type" value="Genomic_DNA"/>
</dbReference>
<evidence type="ECO:0000313" key="2">
    <source>
        <dbReference type="Proteomes" id="UP000295390"/>
    </source>
</evidence>
<dbReference type="AlphaFoldDB" id="A0A4R6TE37"/>
<organism evidence="1 2">
    <name type="scientific">Tenacibaculum caenipelagi</name>
    <dbReference type="NCBI Taxonomy" id="1325435"/>
    <lineage>
        <taxon>Bacteria</taxon>
        <taxon>Pseudomonadati</taxon>
        <taxon>Bacteroidota</taxon>
        <taxon>Flavobacteriia</taxon>
        <taxon>Flavobacteriales</taxon>
        <taxon>Flavobacteriaceae</taxon>
        <taxon>Tenacibaculum</taxon>
    </lineage>
</organism>
<keyword evidence="2" id="KW-1185">Reference proteome</keyword>
<dbReference type="Proteomes" id="UP000295390">
    <property type="component" value="Unassembled WGS sequence"/>
</dbReference>
<protein>
    <submittedName>
        <fullName evidence="1">Uncharacterized protein</fullName>
    </submittedName>
</protein>
<sequence length="337" mass="37063">MANYAASVLAEAKLILAERFAAPEKRLKSAGVFGAFRKNTNLSLPNIGELRTKEERPEKGYFFNRSKRSTTNSRTHNHTGAVGDSSEVAFNWQTFTDNAQTSLKRADNNIFEEAQILANEFENMFKNIHEDADAASQAFLATNKSLVNTATKNGGWNDTNKVFEITAANKDRFFQYGKSMLRQNHYKGMADVILDPILYAQAEYLASQGQSNATNFGFQFGGLNHFEAVDLADANYGNGISFFIPEATIGVVDWIPKQNRQGKGDYESALGGYGSIVDPFTGLTYAVHAYADRADTSASGGDTQDVVINWELSVDLSFNKAELSTANESTIFEVGQL</sequence>
<dbReference type="OrthoDB" id="1445632at2"/>
<dbReference type="RefSeq" id="WP_133535621.1">
    <property type="nucleotide sequence ID" value="NZ_SNYH01000003.1"/>
</dbReference>
<proteinExistence type="predicted"/>
<name>A0A4R6TE37_9FLAO</name>
<evidence type="ECO:0000313" key="1">
    <source>
        <dbReference type="EMBL" id="TDQ27633.1"/>
    </source>
</evidence>
<reference evidence="1 2" key="1">
    <citation type="submission" date="2019-03" db="EMBL/GenBank/DDBJ databases">
        <title>Genomic Encyclopedia of Type Strains, Phase III (KMG-III): the genomes of soil and plant-associated and newly described type strains.</title>
        <authorList>
            <person name="Whitman W."/>
        </authorList>
    </citation>
    <scope>NUCLEOTIDE SEQUENCE [LARGE SCALE GENOMIC DNA]</scope>
    <source>
        <strain evidence="1 2">CECT 8283</strain>
    </source>
</reference>